<dbReference type="OrthoDB" id="9813987at2"/>
<keyword evidence="3" id="KW-0238">DNA-binding</keyword>
<dbReference type="GO" id="GO:0003677">
    <property type="term" value="F:DNA binding"/>
    <property type="evidence" value="ECO:0007669"/>
    <property type="project" value="UniProtKB-KW"/>
</dbReference>
<protein>
    <submittedName>
        <fullName evidence="5">CopY family transcriptional regulator</fullName>
    </submittedName>
</protein>
<comment type="caution">
    <text evidence="5">The sequence shown here is derived from an EMBL/GenBank/DDBJ whole genome shotgun (WGS) entry which is preliminary data.</text>
</comment>
<keyword evidence="6" id="KW-1185">Reference proteome</keyword>
<name>A0A1W9YRZ0_MYCBA</name>
<dbReference type="InterPro" id="IPR036388">
    <property type="entry name" value="WH-like_DNA-bd_sf"/>
</dbReference>
<evidence type="ECO:0000256" key="1">
    <source>
        <dbReference type="ARBA" id="ARBA00011046"/>
    </source>
</evidence>
<evidence type="ECO:0000256" key="2">
    <source>
        <dbReference type="ARBA" id="ARBA00023015"/>
    </source>
</evidence>
<dbReference type="Proteomes" id="UP000192366">
    <property type="component" value="Unassembled WGS sequence"/>
</dbReference>
<dbReference type="Gene3D" id="1.10.10.10">
    <property type="entry name" value="Winged helix-like DNA-binding domain superfamily/Winged helix DNA-binding domain"/>
    <property type="match status" value="1"/>
</dbReference>
<reference evidence="5 6" key="1">
    <citation type="submission" date="2017-02" db="EMBL/GenBank/DDBJ databases">
        <title>The new phylogeny of genus Mycobacterium.</title>
        <authorList>
            <person name="Tortoli E."/>
            <person name="Trovato A."/>
            <person name="Cirillo D.M."/>
        </authorList>
    </citation>
    <scope>NUCLEOTIDE SEQUENCE [LARGE SCALE GENOMIC DNA]</scope>
    <source>
        <strain evidence="5 6">DSM 45578</strain>
    </source>
</reference>
<accession>A0A1W9YRZ0</accession>
<dbReference type="RefSeq" id="WP_083061033.1">
    <property type="nucleotide sequence ID" value="NZ_JACKVM010000008.1"/>
</dbReference>
<evidence type="ECO:0000313" key="6">
    <source>
        <dbReference type="Proteomes" id="UP000192366"/>
    </source>
</evidence>
<keyword evidence="2" id="KW-0805">Transcription regulation</keyword>
<sequence length="126" mass="14324">MARVRGFGELEASIMDRLWNRESDATVRDILDEMSAERDIAYTTVMSTMDNLHGKGWLSRERDGRAYRYRPTLTREEHSARLMLEALNGGGRSEAVLSHFVAQIDAAESADLRAALRRLARKSGRR</sequence>
<dbReference type="STRING" id="564198.BST17_21735"/>
<dbReference type="AlphaFoldDB" id="A0A1W9YRZ0"/>
<evidence type="ECO:0000256" key="4">
    <source>
        <dbReference type="ARBA" id="ARBA00023163"/>
    </source>
</evidence>
<organism evidence="5 6">
    <name type="scientific">Mycolicibacterium bacteremicum</name>
    <name type="common">Mycobacterium bacteremicum</name>
    <dbReference type="NCBI Taxonomy" id="564198"/>
    <lineage>
        <taxon>Bacteria</taxon>
        <taxon>Bacillati</taxon>
        <taxon>Actinomycetota</taxon>
        <taxon>Actinomycetes</taxon>
        <taxon>Mycobacteriales</taxon>
        <taxon>Mycobacteriaceae</taxon>
        <taxon>Mycolicibacterium</taxon>
    </lineage>
</organism>
<dbReference type="SUPFAM" id="SSF46785">
    <property type="entry name" value="Winged helix' DNA-binding domain"/>
    <property type="match status" value="1"/>
</dbReference>
<proteinExistence type="inferred from homology"/>
<gene>
    <name evidence="5" type="ORF">BST17_21735</name>
</gene>
<comment type="similarity">
    <text evidence="1">Belongs to the BlaI transcriptional regulatory family.</text>
</comment>
<dbReference type="Gene3D" id="6.10.140.850">
    <property type="match status" value="1"/>
</dbReference>
<keyword evidence="4" id="KW-0804">Transcription</keyword>
<dbReference type="InterPro" id="IPR005650">
    <property type="entry name" value="BlaI_family"/>
</dbReference>
<dbReference type="Pfam" id="PF03965">
    <property type="entry name" value="Penicillinase_R"/>
    <property type="match status" value="1"/>
</dbReference>
<dbReference type="EMBL" id="MVHJ01000024">
    <property type="protein sequence ID" value="ORA02814.1"/>
    <property type="molecule type" value="Genomic_DNA"/>
</dbReference>
<dbReference type="InterPro" id="IPR036390">
    <property type="entry name" value="WH_DNA-bd_sf"/>
</dbReference>
<evidence type="ECO:0000313" key="5">
    <source>
        <dbReference type="EMBL" id="ORA02814.1"/>
    </source>
</evidence>
<dbReference type="PIRSF" id="PIRSF019455">
    <property type="entry name" value="CopR_AtkY"/>
    <property type="match status" value="1"/>
</dbReference>
<dbReference type="GO" id="GO:0045892">
    <property type="term" value="P:negative regulation of DNA-templated transcription"/>
    <property type="evidence" value="ECO:0007669"/>
    <property type="project" value="InterPro"/>
</dbReference>
<evidence type="ECO:0000256" key="3">
    <source>
        <dbReference type="ARBA" id="ARBA00023125"/>
    </source>
</evidence>